<proteinExistence type="predicted"/>
<gene>
    <name evidence="2" type="ORF">ODE01S_09180</name>
</gene>
<keyword evidence="1" id="KW-0732">Signal</keyword>
<dbReference type="Proteomes" id="UP000321827">
    <property type="component" value="Unassembled WGS sequence"/>
</dbReference>
<comment type="caution">
    <text evidence="2">The sequence shown here is derived from an EMBL/GenBank/DDBJ whole genome shotgun (WGS) entry which is preliminary data.</text>
</comment>
<name>A0A511RIL6_9DEIN</name>
<dbReference type="RefSeq" id="WP_147146343.1">
    <property type="nucleotide sequence ID" value="NZ_BJXN01000005.1"/>
</dbReference>
<feature type="chain" id="PRO_5021701112" description="DUF4878 domain-containing protein" evidence="1">
    <location>
        <begin position="24"/>
        <end position="162"/>
    </location>
</feature>
<reference evidence="2 3" key="1">
    <citation type="submission" date="2019-07" db="EMBL/GenBank/DDBJ databases">
        <title>Whole genome shotgun sequence of Oceanithermus desulfurans NBRC 100063.</title>
        <authorList>
            <person name="Hosoyama A."/>
            <person name="Uohara A."/>
            <person name="Ohji S."/>
            <person name="Ichikawa N."/>
        </authorList>
    </citation>
    <scope>NUCLEOTIDE SEQUENCE [LARGE SCALE GENOMIC DNA]</scope>
    <source>
        <strain evidence="2 3">NBRC 100063</strain>
    </source>
</reference>
<dbReference type="EMBL" id="BJXN01000005">
    <property type="protein sequence ID" value="GEM89484.1"/>
    <property type="molecule type" value="Genomic_DNA"/>
</dbReference>
<sequence>MRKPLPFPNRTLVLLFVLATAHASAPSPQKVFDSYREALLAHDFAAWKSTLAEEALADLDDAARQLVQRRGITLDEAWAYAFDLFAEMEACARDYSELWSRIGEREAQVAYRFRDACTREDMRKHPERYEGVELIETVRVEFVREADGWKVLRTVAPATAKE</sequence>
<evidence type="ECO:0000313" key="2">
    <source>
        <dbReference type="EMBL" id="GEM89484.1"/>
    </source>
</evidence>
<dbReference type="AlphaFoldDB" id="A0A511RIL6"/>
<protein>
    <recommendedName>
        <fullName evidence="4">DUF4878 domain-containing protein</fullName>
    </recommendedName>
</protein>
<evidence type="ECO:0000313" key="3">
    <source>
        <dbReference type="Proteomes" id="UP000321827"/>
    </source>
</evidence>
<evidence type="ECO:0008006" key="4">
    <source>
        <dbReference type="Google" id="ProtNLM"/>
    </source>
</evidence>
<feature type="signal peptide" evidence="1">
    <location>
        <begin position="1"/>
        <end position="23"/>
    </location>
</feature>
<organism evidence="2 3">
    <name type="scientific">Oceanithermus desulfurans NBRC 100063</name>
    <dbReference type="NCBI Taxonomy" id="1227550"/>
    <lineage>
        <taxon>Bacteria</taxon>
        <taxon>Thermotogati</taxon>
        <taxon>Deinococcota</taxon>
        <taxon>Deinococci</taxon>
        <taxon>Thermales</taxon>
        <taxon>Thermaceae</taxon>
        <taxon>Oceanithermus</taxon>
    </lineage>
</organism>
<dbReference type="InterPro" id="IPR032710">
    <property type="entry name" value="NTF2-like_dom_sf"/>
</dbReference>
<evidence type="ECO:0000256" key="1">
    <source>
        <dbReference type="SAM" id="SignalP"/>
    </source>
</evidence>
<accession>A0A511RIL6</accession>
<dbReference type="SUPFAM" id="SSF54427">
    <property type="entry name" value="NTF2-like"/>
    <property type="match status" value="1"/>
</dbReference>